<accession>A0A2P2J540</accession>
<proteinExistence type="predicted"/>
<name>A0A2P2J540_RHIMU</name>
<organism evidence="1">
    <name type="scientific">Rhizophora mucronata</name>
    <name type="common">Asiatic mangrove</name>
    <dbReference type="NCBI Taxonomy" id="61149"/>
    <lineage>
        <taxon>Eukaryota</taxon>
        <taxon>Viridiplantae</taxon>
        <taxon>Streptophyta</taxon>
        <taxon>Embryophyta</taxon>
        <taxon>Tracheophyta</taxon>
        <taxon>Spermatophyta</taxon>
        <taxon>Magnoliopsida</taxon>
        <taxon>eudicotyledons</taxon>
        <taxon>Gunneridae</taxon>
        <taxon>Pentapetalae</taxon>
        <taxon>rosids</taxon>
        <taxon>fabids</taxon>
        <taxon>Malpighiales</taxon>
        <taxon>Rhizophoraceae</taxon>
        <taxon>Rhizophora</taxon>
    </lineage>
</organism>
<dbReference type="EMBL" id="GGEC01008125">
    <property type="protein sequence ID" value="MBW88608.1"/>
    <property type="molecule type" value="Transcribed_RNA"/>
</dbReference>
<sequence>MAIKERKKKQKR</sequence>
<reference evidence="1" key="1">
    <citation type="submission" date="2018-02" db="EMBL/GenBank/DDBJ databases">
        <title>Rhizophora mucronata_Transcriptome.</title>
        <authorList>
            <person name="Meera S.P."/>
            <person name="Sreeshan A."/>
            <person name="Augustine A."/>
        </authorList>
    </citation>
    <scope>NUCLEOTIDE SEQUENCE</scope>
    <source>
        <tissue evidence="1">Leaf</tissue>
    </source>
</reference>
<protein>
    <submittedName>
        <fullName evidence="1">Uncharacterized protein</fullName>
    </submittedName>
</protein>
<evidence type="ECO:0000313" key="1">
    <source>
        <dbReference type="EMBL" id="MBW88608.1"/>
    </source>
</evidence>